<feature type="region of interest" description="Disordered" evidence="5">
    <location>
        <begin position="546"/>
        <end position="580"/>
    </location>
</feature>
<gene>
    <name evidence="9 10 11 12" type="primary">LOC101854468</name>
</gene>
<feature type="transmembrane region" description="Helical" evidence="6">
    <location>
        <begin position="158"/>
        <end position="174"/>
    </location>
</feature>
<feature type="transmembrane region" description="Helical" evidence="6">
    <location>
        <begin position="71"/>
        <end position="98"/>
    </location>
</feature>
<proteinExistence type="predicted"/>
<dbReference type="SUPFAM" id="SSF81321">
    <property type="entry name" value="Family A G protein-coupled receptor-like"/>
    <property type="match status" value="2"/>
</dbReference>
<dbReference type="RefSeq" id="XP_005091021.1">
    <property type="nucleotide sequence ID" value="XM_005090964.3"/>
</dbReference>
<evidence type="ECO:0000256" key="2">
    <source>
        <dbReference type="ARBA" id="ARBA00022692"/>
    </source>
</evidence>
<comment type="subcellular location">
    <subcellularLocation>
        <location evidence="1">Membrane</location>
    </subcellularLocation>
</comment>
<evidence type="ECO:0000256" key="5">
    <source>
        <dbReference type="SAM" id="MobiDB-lite"/>
    </source>
</evidence>
<dbReference type="RefSeq" id="XP_012944143.1">
    <property type="nucleotide sequence ID" value="XM_013088689.2"/>
</dbReference>
<dbReference type="Gene3D" id="1.20.1070.10">
    <property type="entry name" value="Rhodopsin 7-helix transmembrane proteins"/>
    <property type="match status" value="1"/>
</dbReference>
<dbReference type="PRINTS" id="PR00237">
    <property type="entry name" value="GPCRRHODOPSN"/>
</dbReference>
<feature type="compositionally biased region" description="Polar residues" evidence="5">
    <location>
        <begin position="241"/>
        <end position="261"/>
    </location>
</feature>
<evidence type="ECO:0000256" key="4">
    <source>
        <dbReference type="ARBA" id="ARBA00023136"/>
    </source>
</evidence>
<evidence type="ECO:0000259" key="7">
    <source>
        <dbReference type="PROSITE" id="PS50262"/>
    </source>
</evidence>
<keyword evidence="2 6" id="KW-0812">Transmembrane</keyword>
<accession>A0ABM1AAT6</accession>
<dbReference type="InterPro" id="IPR017452">
    <property type="entry name" value="GPCR_Rhodpsn_7TM"/>
</dbReference>
<feature type="compositionally biased region" description="Gly residues" evidence="5">
    <location>
        <begin position="448"/>
        <end position="458"/>
    </location>
</feature>
<dbReference type="RefSeq" id="XP_005091022.1">
    <property type="nucleotide sequence ID" value="XM_005090965.1"/>
</dbReference>
<feature type="transmembrane region" description="Helical" evidence="6">
    <location>
        <begin position="30"/>
        <end position="59"/>
    </location>
</feature>
<dbReference type="GeneID" id="101854468"/>
<keyword evidence="8" id="KW-1185">Reference proteome</keyword>
<dbReference type="PANTHER" id="PTHR46641">
    <property type="entry name" value="FMRFAMIDE RECEPTOR-RELATED"/>
    <property type="match status" value="1"/>
</dbReference>
<feature type="transmembrane region" description="Helical" evidence="6">
    <location>
        <begin position="118"/>
        <end position="137"/>
    </location>
</feature>
<dbReference type="InterPro" id="IPR052954">
    <property type="entry name" value="GPCR-Ligand_Int"/>
</dbReference>
<keyword evidence="4 6" id="KW-0472">Membrane</keyword>
<feature type="domain" description="G-protein coupled receptors family 1 profile" evidence="7">
    <location>
        <begin position="50"/>
        <end position="388"/>
    </location>
</feature>
<protein>
    <submittedName>
        <fullName evidence="9 10">FMRFamide receptor</fullName>
    </submittedName>
</protein>
<feature type="compositionally biased region" description="Polar residues" evidence="5">
    <location>
        <begin position="422"/>
        <end position="447"/>
    </location>
</feature>
<feature type="compositionally biased region" description="Low complexity" evidence="5">
    <location>
        <begin position="463"/>
        <end position="480"/>
    </location>
</feature>
<feature type="compositionally biased region" description="Basic and acidic residues" evidence="5">
    <location>
        <begin position="564"/>
        <end position="580"/>
    </location>
</feature>
<feature type="region of interest" description="Disordered" evidence="5">
    <location>
        <begin position="241"/>
        <end position="263"/>
    </location>
</feature>
<evidence type="ECO:0000313" key="8">
    <source>
        <dbReference type="Proteomes" id="UP000694888"/>
    </source>
</evidence>
<organism evidence="8 12">
    <name type="scientific">Aplysia californica</name>
    <name type="common">California sea hare</name>
    <dbReference type="NCBI Taxonomy" id="6500"/>
    <lineage>
        <taxon>Eukaryota</taxon>
        <taxon>Metazoa</taxon>
        <taxon>Spiralia</taxon>
        <taxon>Lophotrochozoa</taxon>
        <taxon>Mollusca</taxon>
        <taxon>Gastropoda</taxon>
        <taxon>Heterobranchia</taxon>
        <taxon>Euthyneura</taxon>
        <taxon>Tectipleura</taxon>
        <taxon>Aplysiida</taxon>
        <taxon>Aplysioidea</taxon>
        <taxon>Aplysiidae</taxon>
        <taxon>Aplysia</taxon>
    </lineage>
</organism>
<reference evidence="9 10" key="1">
    <citation type="submission" date="2025-05" db="UniProtKB">
        <authorList>
            <consortium name="RefSeq"/>
        </authorList>
    </citation>
    <scope>IDENTIFICATION</scope>
</reference>
<evidence type="ECO:0000313" key="11">
    <source>
        <dbReference type="RefSeq" id="XP_012944143.1"/>
    </source>
</evidence>
<dbReference type="Pfam" id="PF00001">
    <property type="entry name" value="7tm_1"/>
    <property type="match status" value="2"/>
</dbReference>
<dbReference type="PANTHER" id="PTHR46641:SF2">
    <property type="entry name" value="FMRFAMIDE RECEPTOR"/>
    <property type="match status" value="1"/>
</dbReference>
<feature type="compositionally biased region" description="Gly residues" evidence="5">
    <location>
        <begin position="481"/>
        <end position="493"/>
    </location>
</feature>
<dbReference type="InterPro" id="IPR000276">
    <property type="entry name" value="GPCR_Rhodpsn"/>
</dbReference>
<dbReference type="Proteomes" id="UP000694888">
    <property type="component" value="Unplaced"/>
</dbReference>
<feature type="region of interest" description="Disordered" evidence="5">
    <location>
        <begin position="422"/>
        <end position="528"/>
    </location>
</feature>
<evidence type="ECO:0000256" key="1">
    <source>
        <dbReference type="ARBA" id="ARBA00004370"/>
    </source>
</evidence>
<evidence type="ECO:0000313" key="9">
    <source>
        <dbReference type="RefSeq" id="XP_005091021.1"/>
    </source>
</evidence>
<evidence type="ECO:0000313" key="10">
    <source>
        <dbReference type="RefSeq" id="XP_005091022.1"/>
    </source>
</evidence>
<evidence type="ECO:0000256" key="6">
    <source>
        <dbReference type="SAM" id="Phobius"/>
    </source>
</evidence>
<dbReference type="CDD" id="cd14978">
    <property type="entry name" value="7tmA_FMRFamide_R-like"/>
    <property type="match status" value="1"/>
</dbReference>
<name>A0ABM1AAT6_APLCA</name>
<feature type="transmembrane region" description="Helical" evidence="6">
    <location>
        <begin position="367"/>
        <end position="391"/>
    </location>
</feature>
<evidence type="ECO:0000256" key="3">
    <source>
        <dbReference type="ARBA" id="ARBA00022989"/>
    </source>
</evidence>
<sequence length="580" mass="64180">MSMMNEINLKVNVSYGDSSINDETSEETTLILFIFWGIFLPMIALVGLVGNILTIIVLWRREMHSTTILYLRGLVLTDTGILIGSVITLTPISCANYLRGDLDFFKDRVYPMYYSPGYYIIMALQQANVWITVSVSMERYIAICHPFRAARLITRRKTILVMVVIVVVSLLYNIPHLLATHATECQYGAAEAAEDVATTAGSVTADGVFSSATFAPSSDVPDTTTSDVLISGVMDNSGSQAMSSITPTAGPSGNLESSTHSPELPPRPICYQVSTTEFGATEFYKFYRTIMYTVVIYVIPFLALVFLNSFLIKELMNMQRRRSGTNMHDENEANLSMVLVLIVIVFILCQTPGLISQFDVISIKVFFIWLAVSNVLFTTNSAVNFLIYTAFGRKFRSVLLRLFRRFYHGGRRQSMCNYRTTQVTNDYDPSNMNDTQYSSIRSNKSQGKNGGTPAGGTNGVHENLQLNNLSRSNNNENNGNGVVGNGNVQGGMGSLKRSDLSPTPELEEDSEDVRINERSPLTYHSGSQEVIKNENVAENDEFVNMDGVDIPSFDDNGGVNSIQEKTKFGDSKGESNDSVK</sequence>
<feature type="transmembrane region" description="Helical" evidence="6">
    <location>
        <begin position="333"/>
        <end position="355"/>
    </location>
</feature>
<dbReference type="RefSeq" id="XP_012944146.1">
    <property type="nucleotide sequence ID" value="XM_013088692.2"/>
</dbReference>
<evidence type="ECO:0000313" key="12">
    <source>
        <dbReference type="RefSeq" id="XP_012944146.1"/>
    </source>
</evidence>
<keyword evidence="3 6" id="KW-1133">Transmembrane helix</keyword>
<keyword evidence="9 10" id="KW-0675">Receptor</keyword>
<dbReference type="PROSITE" id="PS50262">
    <property type="entry name" value="G_PROTEIN_RECEP_F1_2"/>
    <property type="match status" value="1"/>
</dbReference>
<feature type="transmembrane region" description="Helical" evidence="6">
    <location>
        <begin position="290"/>
        <end position="312"/>
    </location>
</feature>